<dbReference type="PANTHER" id="PTHR31286:SF148">
    <property type="entry name" value="DUF4283 DOMAIN-CONTAINING PROTEIN"/>
    <property type="match status" value="1"/>
</dbReference>
<feature type="compositionally biased region" description="Polar residues" evidence="1">
    <location>
        <begin position="231"/>
        <end position="240"/>
    </location>
</feature>
<gene>
    <name evidence="2" type="ORF">DARMORV10_C03P65730.1</name>
</gene>
<dbReference type="Proteomes" id="UP001295469">
    <property type="component" value="Chromosome C03"/>
</dbReference>
<sequence>MVKKNQLSCSRMKHILPKIFITHGLKKIGEVQGTFSNVQIRGSNVCCTLFPSPWFCPNWVFLLHPNTEKCIRLDVARVLVEVDQNKPLVEKISFRDKDGTLQEVEVKFSWLPSHCNVCSFWGHRAVECTCKNVKKLKKTLITEETSQFADPPQACRKDVRSSNGGIVDIIHELEAITSISVPKDLSGNQDHTGEIVLAEVTTACREDLQGIKLSKPTTEAFHANVARNQATDYGKGQNSGVEGRKTNVDTRKHNRDSMEGILVSPSRFSTLQDIVEEMEEIDDEGGEVGKDIEEGEILESKVGGKKIVTSQVSSRGRKLDNASSHKPSQPKVVRAKDQKLLVYRDHLKNLLVGIHDVFLFIEHVWIQHDMQASNPS</sequence>
<protein>
    <submittedName>
        <fullName evidence="2">(rape) hypothetical protein</fullName>
    </submittedName>
</protein>
<name>A0A816IFE5_BRANA</name>
<feature type="compositionally biased region" description="Basic and acidic residues" evidence="1">
    <location>
        <begin position="242"/>
        <end position="253"/>
    </location>
</feature>
<proteinExistence type="predicted"/>
<reference evidence="2" key="1">
    <citation type="submission" date="2021-01" db="EMBL/GenBank/DDBJ databases">
        <authorList>
            <consortium name="Genoscope - CEA"/>
            <person name="William W."/>
        </authorList>
    </citation>
    <scope>NUCLEOTIDE SEQUENCE</scope>
</reference>
<evidence type="ECO:0000256" key="1">
    <source>
        <dbReference type="SAM" id="MobiDB-lite"/>
    </source>
</evidence>
<feature type="region of interest" description="Disordered" evidence="1">
    <location>
        <begin position="231"/>
        <end position="253"/>
    </location>
</feature>
<feature type="region of interest" description="Disordered" evidence="1">
    <location>
        <begin position="309"/>
        <end position="331"/>
    </location>
</feature>
<evidence type="ECO:0000313" key="2">
    <source>
        <dbReference type="EMBL" id="CAF1707852.1"/>
    </source>
</evidence>
<dbReference type="InterPro" id="IPR040256">
    <property type="entry name" value="At4g02000-like"/>
</dbReference>
<dbReference type="PANTHER" id="PTHR31286">
    <property type="entry name" value="GLYCINE-RICH CELL WALL STRUCTURAL PROTEIN 1.8-LIKE"/>
    <property type="match status" value="1"/>
</dbReference>
<dbReference type="EMBL" id="HG994367">
    <property type="protein sequence ID" value="CAF1707852.1"/>
    <property type="molecule type" value="Genomic_DNA"/>
</dbReference>
<organism evidence="2">
    <name type="scientific">Brassica napus</name>
    <name type="common">Rape</name>
    <dbReference type="NCBI Taxonomy" id="3708"/>
    <lineage>
        <taxon>Eukaryota</taxon>
        <taxon>Viridiplantae</taxon>
        <taxon>Streptophyta</taxon>
        <taxon>Embryophyta</taxon>
        <taxon>Tracheophyta</taxon>
        <taxon>Spermatophyta</taxon>
        <taxon>Magnoliopsida</taxon>
        <taxon>eudicotyledons</taxon>
        <taxon>Gunneridae</taxon>
        <taxon>Pentapetalae</taxon>
        <taxon>rosids</taxon>
        <taxon>malvids</taxon>
        <taxon>Brassicales</taxon>
        <taxon>Brassicaceae</taxon>
        <taxon>Brassiceae</taxon>
        <taxon>Brassica</taxon>
    </lineage>
</organism>
<accession>A0A816IFE5</accession>
<dbReference type="AlphaFoldDB" id="A0A816IFE5"/>